<evidence type="ECO:0000313" key="4">
    <source>
        <dbReference type="Proteomes" id="UP000505377"/>
    </source>
</evidence>
<dbReference type="RefSeq" id="WP_172160167.1">
    <property type="nucleotide sequence ID" value="NZ_CP053564.1"/>
</dbReference>
<accession>A0A6M6JHI2</accession>
<evidence type="ECO:0000313" key="3">
    <source>
        <dbReference type="EMBL" id="QJY47498.1"/>
    </source>
</evidence>
<dbReference type="Gene3D" id="3.30.70.1060">
    <property type="entry name" value="Dimeric alpha+beta barrel"/>
    <property type="match status" value="1"/>
</dbReference>
<reference evidence="3 4" key="1">
    <citation type="submission" date="2020-05" db="EMBL/GenBank/DDBJ databases">
        <authorList>
            <person name="Mo P."/>
        </authorList>
    </citation>
    <scope>NUCLEOTIDE SEQUENCE [LARGE SCALE GENOMIC DNA]</scope>
    <source>
        <strain evidence="3 4">Gen01</strain>
    </source>
</reference>
<protein>
    <recommendedName>
        <fullName evidence="2">YCII-related domain-containing protein</fullName>
    </recommendedName>
</protein>
<dbReference type="PANTHER" id="PTHR37828">
    <property type="entry name" value="GSR2449 PROTEIN"/>
    <property type="match status" value="1"/>
</dbReference>
<feature type="domain" description="YCII-related" evidence="2">
    <location>
        <begin position="11"/>
        <end position="86"/>
    </location>
</feature>
<dbReference type="KEGG" id="pbro:HOP40_18150"/>
<dbReference type="PANTHER" id="PTHR37828:SF1">
    <property type="entry name" value="YCII-RELATED DOMAIN-CONTAINING PROTEIN"/>
    <property type="match status" value="1"/>
</dbReference>
<dbReference type="Proteomes" id="UP000505377">
    <property type="component" value="Chromosome"/>
</dbReference>
<keyword evidence="4" id="KW-1185">Reference proteome</keyword>
<dbReference type="SUPFAM" id="SSF54909">
    <property type="entry name" value="Dimeric alpha+beta barrel"/>
    <property type="match status" value="1"/>
</dbReference>
<evidence type="ECO:0000259" key="2">
    <source>
        <dbReference type="Pfam" id="PF03795"/>
    </source>
</evidence>
<evidence type="ECO:0000256" key="1">
    <source>
        <dbReference type="ARBA" id="ARBA00007689"/>
    </source>
</evidence>
<comment type="similarity">
    <text evidence="1">Belongs to the YciI family.</text>
</comment>
<dbReference type="AlphaFoldDB" id="A0A6M6JHI2"/>
<dbReference type="Pfam" id="PF03795">
    <property type="entry name" value="YCII"/>
    <property type="match status" value="1"/>
</dbReference>
<dbReference type="InterPro" id="IPR011008">
    <property type="entry name" value="Dimeric_a/b-barrel"/>
</dbReference>
<gene>
    <name evidence="3" type="ORF">HOP40_18150</name>
</gene>
<organism evidence="3 4">
    <name type="scientific">Pseudonocardia broussonetiae</name>
    <dbReference type="NCBI Taxonomy" id="2736640"/>
    <lineage>
        <taxon>Bacteria</taxon>
        <taxon>Bacillati</taxon>
        <taxon>Actinomycetota</taxon>
        <taxon>Actinomycetes</taxon>
        <taxon>Pseudonocardiales</taxon>
        <taxon>Pseudonocardiaceae</taxon>
        <taxon>Pseudonocardia</taxon>
    </lineage>
</organism>
<sequence>MALFALTYRYIDDPDAVAAHRPVHREYLDGLVGTGELVVAGRLGEPGPAGGLLVFDVPSAERVHELADADPFCVQGVVAERTVQSWPVTIGAERLEPRER</sequence>
<proteinExistence type="inferred from homology"/>
<dbReference type="EMBL" id="CP053564">
    <property type="protein sequence ID" value="QJY47498.1"/>
    <property type="molecule type" value="Genomic_DNA"/>
</dbReference>
<dbReference type="InterPro" id="IPR005545">
    <property type="entry name" value="YCII"/>
</dbReference>
<name>A0A6M6JHI2_9PSEU</name>